<evidence type="ECO:0000313" key="9">
    <source>
        <dbReference type="Proteomes" id="UP000008311"/>
    </source>
</evidence>
<dbReference type="Gene3D" id="3.30.200.20">
    <property type="entry name" value="Phosphorylase Kinase, domain 1"/>
    <property type="match status" value="1"/>
</dbReference>
<sequence length="320" mass="35199">MEGEEDMHNHGVSWWRGPLIGKGGFGSVYLANLKEPKSRNRIYPSVMAVKSAEVSESASLQKEKEVFDNLYDCPYILQCYGEETTTNKAGVMFYDVLLEYASGGTLASLIKQSGGCGLPELDVKRYTRSILQGINCIHSNGYVHCDLKPDNILLVSIGGSDGKFVPKIGDFGLAKKVVKSKKRKLGGSYIGGTTLYMAPETVIDHIQEAPSDIWALGCIVFEMFTGKKVWDSKPDMTTNELLEKIGECYEPPKMPSQISKDGKDFLKRCLVKKSAFRFTAEMLLNHPFLSGLGVSKPGNCVDDTQLHATVYAIRAMGLVS</sequence>
<keyword evidence="4 5" id="KW-0067">ATP-binding</keyword>
<dbReference type="Proteomes" id="UP000008311">
    <property type="component" value="Unassembled WGS sequence"/>
</dbReference>
<dbReference type="PROSITE" id="PS00108">
    <property type="entry name" value="PROTEIN_KINASE_ST"/>
    <property type="match status" value="1"/>
</dbReference>
<dbReference type="eggNOG" id="KOG0198">
    <property type="taxonomic scope" value="Eukaryota"/>
</dbReference>
<dbReference type="PROSITE" id="PS50011">
    <property type="entry name" value="PROTEIN_KINASE_DOM"/>
    <property type="match status" value="1"/>
</dbReference>
<evidence type="ECO:0000256" key="2">
    <source>
        <dbReference type="ARBA" id="ARBA00022741"/>
    </source>
</evidence>
<dbReference type="GO" id="GO:0004709">
    <property type="term" value="F:MAP kinase kinase kinase activity"/>
    <property type="evidence" value="ECO:0007669"/>
    <property type="project" value="UniProtKB-EC"/>
</dbReference>
<keyword evidence="1 8" id="KW-0808">Transferase</keyword>
<comment type="similarity">
    <text evidence="6">Belongs to the protein kinase superfamily.</text>
</comment>
<keyword evidence="6" id="KW-0723">Serine/threonine-protein kinase</keyword>
<dbReference type="InterPro" id="IPR052751">
    <property type="entry name" value="Plant_MAPKKK"/>
</dbReference>
<dbReference type="Gene3D" id="1.10.510.10">
    <property type="entry name" value="Transferase(Phosphotransferase) domain 1"/>
    <property type="match status" value="1"/>
</dbReference>
<evidence type="ECO:0000259" key="7">
    <source>
        <dbReference type="PROSITE" id="PS50011"/>
    </source>
</evidence>
<evidence type="ECO:0000256" key="1">
    <source>
        <dbReference type="ARBA" id="ARBA00022679"/>
    </source>
</evidence>
<organism evidence="8 9">
    <name type="scientific">Ricinus communis</name>
    <name type="common">Castor bean</name>
    <dbReference type="NCBI Taxonomy" id="3988"/>
    <lineage>
        <taxon>Eukaryota</taxon>
        <taxon>Viridiplantae</taxon>
        <taxon>Streptophyta</taxon>
        <taxon>Embryophyta</taxon>
        <taxon>Tracheophyta</taxon>
        <taxon>Spermatophyta</taxon>
        <taxon>Magnoliopsida</taxon>
        <taxon>eudicotyledons</taxon>
        <taxon>Gunneridae</taxon>
        <taxon>Pentapetalae</taxon>
        <taxon>rosids</taxon>
        <taxon>fabids</taxon>
        <taxon>Malpighiales</taxon>
        <taxon>Euphorbiaceae</taxon>
        <taxon>Acalyphoideae</taxon>
        <taxon>Acalypheae</taxon>
        <taxon>Ricinus</taxon>
    </lineage>
</organism>
<evidence type="ECO:0000256" key="3">
    <source>
        <dbReference type="ARBA" id="ARBA00022777"/>
    </source>
</evidence>
<dbReference type="PANTHER" id="PTHR48011:SF56">
    <property type="entry name" value="PROTEIN KINASE DOMAIN-CONTAINING PROTEIN"/>
    <property type="match status" value="1"/>
</dbReference>
<dbReference type="PROSITE" id="PS00107">
    <property type="entry name" value="PROTEIN_KINASE_ATP"/>
    <property type="match status" value="1"/>
</dbReference>
<dbReference type="GO" id="GO:0004672">
    <property type="term" value="F:protein kinase activity"/>
    <property type="evidence" value="ECO:0000318"/>
    <property type="project" value="GO_Central"/>
</dbReference>
<feature type="binding site" evidence="5">
    <location>
        <position position="50"/>
    </location>
    <ligand>
        <name>ATP</name>
        <dbReference type="ChEBI" id="CHEBI:30616"/>
    </ligand>
</feature>
<evidence type="ECO:0000256" key="5">
    <source>
        <dbReference type="PROSITE-ProRule" id="PRU10141"/>
    </source>
</evidence>
<dbReference type="CDD" id="cd06606">
    <property type="entry name" value="STKc_MAPKKK"/>
    <property type="match status" value="1"/>
</dbReference>
<dbReference type="InParanoid" id="B9RGZ0"/>
<dbReference type="STRING" id="3988.B9RGZ0"/>
<dbReference type="EC" id="2.7.11.25" evidence="8"/>
<proteinExistence type="inferred from homology"/>
<dbReference type="Pfam" id="PF00069">
    <property type="entry name" value="Pkinase"/>
    <property type="match status" value="1"/>
</dbReference>
<evidence type="ECO:0000256" key="4">
    <source>
        <dbReference type="ARBA" id="ARBA00022840"/>
    </source>
</evidence>
<dbReference type="InterPro" id="IPR000719">
    <property type="entry name" value="Prot_kinase_dom"/>
</dbReference>
<dbReference type="SMART" id="SM00220">
    <property type="entry name" value="S_TKc"/>
    <property type="match status" value="1"/>
</dbReference>
<keyword evidence="3" id="KW-0418">Kinase</keyword>
<dbReference type="EMBL" id="EQ973778">
    <property type="protein sequence ID" value="EEF49352.1"/>
    <property type="molecule type" value="Genomic_DNA"/>
</dbReference>
<name>B9RGZ0_RICCO</name>
<evidence type="ECO:0000313" key="8">
    <source>
        <dbReference type="EMBL" id="EEF49352.1"/>
    </source>
</evidence>
<accession>B9RGZ0</accession>
<dbReference type="AlphaFoldDB" id="B9RGZ0"/>
<dbReference type="PANTHER" id="PTHR48011">
    <property type="entry name" value="CCR4-NOT TRANSCRIPTIONAL COMPLEX SUBUNIT CAF120-RELATED"/>
    <property type="match status" value="1"/>
</dbReference>
<gene>
    <name evidence="8" type="ORF">RCOM_1445450</name>
</gene>
<dbReference type="SUPFAM" id="SSF56112">
    <property type="entry name" value="Protein kinase-like (PK-like)"/>
    <property type="match status" value="1"/>
</dbReference>
<protein>
    <submittedName>
        <fullName evidence="8">ATP binding protein, putative</fullName>
        <ecNumber evidence="8">2.7.11.25</ecNumber>
    </submittedName>
</protein>
<dbReference type="GO" id="GO:0007165">
    <property type="term" value="P:signal transduction"/>
    <property type="evidence" value="ECO:0000318"/>
    <property type="project" value="GO_Central"/>
</dbReference>
<dbReference type="GO" id="GO:0005524">
    <property type="term" value="F:ATP binding"/>
    <property type="evidence" value="ECO:0007669"/>
    <property type="project" value="UniProtKB-UniRule"/>
</dbReference>
<reference evidence="9" key="1">
    <citation type="journal article" date="2010" name="Nat. Biotechnol.">
        <title>Draft genome sequence of the oilseed species Ricinus communis.</title>
        <authorList>
            <person name="Chan A.P."/>
            <person name="Crabtree J."/>
            <person name="Zhao Q."/>
            <person name="Lorenzi H."/>
            <person name="Orvis J."/>
            <person name="Puiu D."/>
            <person name="Melake-Berhan A."/>
            <person name="Jones K.M."/>
            <person name="Redman J."/>
            <person name="Chen G."/>
            <person name="Cahoon E.B."/>
            <person name="Gedil M."/>
            <person name="Stanke M."/>
            <person name="Haas B.J."/>
            <person name="Wortman J.R."/>
            <person name="Fraser-Liggett C.M."/>
            <person name="Ravel J."/>
            <person name="Rabinowicz P.D."/>
        </authorList>
    </citation>
    <scope>NUCLEOTIDE SEQUENCE [LARGE SCALE GENOMIC DNA]</scope>
    <source>
        <strain evidence="9">cv. Hale</strain>
    </source>
</reference>
<dbReference type="InterPro" id="IPR011009">
    <property type="entry name" value="Kinase-like_dom_sf"/>
</dbReference>
<keyword evidence="2 5" id="KW-0547">Nucleotide-binding</keyword>
<evidence type="ECO:0000256" key="6">
    <source>
        <dbReference type="RuleBase" id="RU000304"/>
    </source>
</evidence>
<keyword evidence="9" id="KW-1185">Reference proteome</keyword>
<feature type="domain" description="Protein kinase" evidence="7">
    <location>
        <begin position="14"/>
        <end position="289"/>
    </location>
</feature>
<dbReference type="InterPro" id="IPR008271">
    <property type="entry name" value="Ser/Thr_kinase_AS"/>
</dbReference>
<dbReference type="InterPro" id="IPR017441">
    <property type="entry name" value="Protein_kinase_ATP_BS"/>
</dbReference>